<evidence type="ECO:0000256" key="1">
    <source>
        <dbReference type="ARBA" id="ARBA00004429"/>
    </source>
</evidence>
<keyword evidence="6" id="KW-1133">Transmembrane helix</keyword>
<protein>
    <submittedName>
        <fullName evidence="10">Methyl-accepting chemotaxis protein</fullName>
    </submittedName>
</protein>
<reference evidence="11" key="1">
    <citation type="journal article" date="2019" name="Int. J. Syst. Evol. Microbiol.">
        <title>The Global Catalogue of Microorganisms (GCM) 10K type strain sequencing project: providing services to taxonomists for standard genome sequencing and annotation.</title>
        <authorList>
            <consortium name="The Broad Institute Genomics Platform"/>
            <consortium name="The Broad Institute Genome Sequencing Center for Infectious Disease"/>
            <person name="Wu L."/>
            <person name="Ma J."/>
        </authorList>
    </citation>
    <scope>NUCLEOTIDE SEQUENCE [LARGE SCALE GENOMIC DNA]</scope>
    <source>
        <strain evidence="11">CGMCC 1.16275</strain>
    </source>
</reference>
<dbReference type="SMART" id="SM00304">
    <property type="entry name" value="HAMP"/>
    <property type="match status" value="1"/>
</dbReference>
<dbReference type="Gene3D" id="1.10.287.950">
    <property type="entry name" value="Methyl-accepting chemotaxis protein"/>
    <property type="match status" value="1"/>
</dbReference>
<dbReference type="CDD" id="cd06225">
    <property type="entry name" value="HAMP"/>
    <property type="match status" value="1"/>
</dbReference>
<keyword evidence="11" id="KW-1185">Reference proteome</keyword>
<keyword evidence="3 5" id="KW-0807">Transducer</keyword>
<keyword evidence="2" id="KW-1003">Cell membrane</keyword>
<dbReference type="PANTHER" id="PTHR32089">
    <property type="entry name" value="METHYL-ACCEPTING CHEMOTAXIS PROTEIN MCPB"/>
    <property type="match status" value="1"/>
</dbReference>
<feature type="transmembrane region" description="Helical" evidence="6">
    <location>
        <begin position="200"/>
        <end position="222"/>
    </location>
</feature>
<dbReference type="PROSITE" id="PS50192">
    <property type="entry name" value="T_SNARE"/>
    <property type="match status" value="1"/>
</dbReference>
<dbReference type="PROSITE" id="PS50885">
    <property type="entry name" value="HAMP"/>
    <property type="match status" value="1"/>
</dbReference>
<name>A0ABW2KRP4_9PROT</name>
<feature type="transmembrane region" description="Helical" evidence="6">
    <location>
        <begin position="12"/>
        <end position="30"/>
    </location>
</feature>
<organism evidence="10 11">
    <name type="scientific">Rhodocista pekingensis</name>
    <dbReference type="NCBI Taxonomy" id="201185"/>
    <lineage>
        <taxon>Bacteria</taxon>
        <taxon>Pseudomonadati</taxon>
        <taxon>Pseudomonadota</taxon>
        <taxon>Alphaproteobacteria</taxon>
        <taxon>Rhodospirillales</taxon>
        <taxon>Azospirillaceae</taxon>
        <taxon>Rhodocista</taxon>
    </lineage>
</organism>
<dbReference type="Pfam" id="PF00015">
    <property type="entry name" value="MCPsignal"/>
    <property type="match status" value="1"/>
</dbReference>
<keyword evidence="6" id="KW-0472">Membrane</keyword>
<evidence type="ECO:0000256" key="5">
    <source>
        <dbReference type="PROSITE-ProRule" id="PRU00284"/>
    </source>
</evidence>
<dbReference type="SUPFAM" id="SSF58104">
    <property type="entry name" value="Methyl-accepting chemotaxis protein (MCP) signaling domain"/>
    <property type="match status" value="1"/>
</dbReference>
<evidence type="ECO:0000259" key="9">
    <source>
        <dbReference type="PROSITE" id="PS50885"/>
    </source>
</evidence>
<dbReference type="InterPro" id="IPR003660">
    <property type="entry name" value="HAMP_dom"/>
</dbReference>
<dbReference type="PANTHER" id="PTHR32089:SF112">
    <property type="entry name" value="LYSOZYME-LIKE PROTEIN-RELATED"/>
    <property type="match status" value="1"/>
</dbReference>
<dbReference type="Gene3D" id="6.10.340.10">
    <property type="match status" value="1"/>
</dbReference>
<dbReference type="Proteomes" id="UP001596456">
    <property type="component" value="Unassembled WGS sequence"/>
</dbReference>
<evidence type="ECO:0000259" key="7">
    <source>
        <dbReference type="PROSITE" id="PS50111"/>
    </source>
</evidence>
<evidence type="ECO:0000256" key="6">
    <source>
        <dbReference type="SAM" id="Phobius"/>
    </source>
</evidence>
<feature type="domain" description="T-SNARE coiled-coil homology" evidence="8">
    <location>
        <begin position="461"/>
        <end position="523"/>
    </location>
</feature>
<dbReference type="InterPro" id="IPR000727">
    <property type="entry name" value="T_SNARE_dom"/>
</dbReference>
<dbReference type="InterPro" id="IPR004089">
    <property type="entry name" value="MCPsignal_dom"/>
</dbReference>
<sequence length="565" mass="58797">MVRTLNNLPLLGKLAIPMIVLVAVLVAVGWQGHAGVRQLNTASNAAIEGVAKRQALALIVVARLNEATVAEKNVIIESEIAAKQAARQSFETASKAALDAAEELVAMSSTPQRRVGNEALRDAVAAFRDGAARTVTLAMENRDAEAATQSATVVRMLRLKAEELADTVVGLTTADMDRTVAETNALADTVASRVMLVSGFGLVIGLGMMAWIVLVFVVGPLARMAAAMQTIAGGVLTLEVVGTERRDEVGTLARALQVFKENGLAMRRMEAEAAEQKAAAERQRREALLRMAGEFERSVKGVVEAVAAAATEMEAAAQAMGATAEETTRQATAVASAAEQASVNVNTVASATEELSTSIHEIARQVASSSQIADQAVREAKLTDETMHTLADTAQRIGAVVELINTIAQQTNLLALNATIEAARAGEAGKGFAVVASEVKALALQTQKATEEIGSQVDGIQSSTDQAVKSIQAIFRTIGRMSEISTIIASAVEQQQAAARDIANNVAQAAAGTSEVSSNISGVTHAAEETGSAATQVQGTAGGLARESEILRRQVDGFLGTVRAA</sequence>
<dbReference type="Pfam" id="PF00672">
    <property type="entry name" value="HAMP"/>
    <property type="match status" value="1"/>
</dbReference>
<dbReference type="PROSITE" id="PS50111">
    <property type="entry name" value="CHEMOTAXIS_TRANSDUC_2"/>
    <property type="match status" value="1"/>
</dbReference>
<accession>A0ABW2KRP4</accession>
<dbReference type="EMBL" id="JBHTCM010000006">
    <property type="protein sequence ID" value="MFC7332671.1"/>
    <property type="molecule type" value="Genomic_DNA"/>
</dbReference>
<gene>
    <name evidence="10" type="ORF">ACFQPS_05815</name>
</gene>
<comment type="subcellular location">
    <subcellularLocation>
        <location evidence="1">Cell inner membrane</location>
        <topology evidence="1">Multi-pass membrane protein</topology>
    </subcellularLocation>
</comment>
<feature type="domain" description="Methyl-accepting transducer" evidence="7">
    <location>
        <begin position="309"/>
        <end position="538"/>
    </location>
</feature>
<evidence type="ECO:0000313" key="11">
    <source>
        <dbReference type="Proteomes" id="UP001596456"/>
    </source>
</evidence>
<evidence type="ECO:0000256" key="4">
    <source>
        <dbReference type="ARBA" id="ARBA00029447"/>
    </source>
</evidence>
<evidence type="ECO:0000313" key="10">
    <source>
        <dbReference type="EMBL" id="MFC7332671.1"/>
    </source>
</evidence>
<comment type="caution">
    <text evidence="10">The sequence shown here is derived from an EMBL/GenBank/DDBJ whole genome shotgun (WGS) entry which is preliminary data.</text>
</comment>
<evidence type="ECO:0000256" key="3">
    <source>
        <dbReference type="ARBA" id="ARBA00023224"/>
    </source>
</evidence>
<feature type="domain" description="HAMP" evidence="9">
    <location>
        <begin position="215"/>
        <end position="268"/>
    </location>
</feature>
<evidence type="ECO:0000256" key="2">
    <source>
        <dbReference type="ARBA" id="ARBA00022519"/>
    </source>
</evidence>
<dbReference type="SMART" id="SM00283">
    <property type="entry name" value="MA"/>
    <property type="match status" value="1"/>
</dbReference>
<evidence type="ECO:0000259" key="8">
    <source>
        <dbReference type="PROSITE" id="PS50192"/>
    </source>
</evidence>
<dbReference type="RefSeq" id="WP_377357227.1">
    <property type="nucleotide sequence ID" value="NZ_JBHTCM010000006.1"/>
</dbReference>
<proteinExistence type="inferred from homology"/>
<comment type="similarity">
    <text evidence="4">Belongs to the methyl-accepting chemotaxis (MCP) protein family.</text>
</comment>
<keyword evidence="2" id="KW-0997">Cell inner membrane</keyword>
<keyword evidence="6" id="KW-0812">Transmembrane</keyword>